<accession>A0AA97HSI3</accession>
<organism evidence="2 3">
    <name type="scientific">Hwangdonia lutea</name>
    <dbReference type="NCBI Taxonomy" id="3075823"/>
    <lineage>
        <taxon>Bacteria</taxon>
        <taxon>Pseudomonadati</taxon>
        <taxon>Bacteroidota</taxon>
        <taxon>Flavobacteriia</taxon>
        <taxon>Flavobacteriales</taxon>
        <taxon>Flavobacteriaceae</taxon>
        <taxon>Hwangdonia</taxon>
    </lineage>
</organism>
<feature type="compositionally biased region" description="Basic and acidic residues" evidence="1">
    <location>
        <begin position="18"/>
        <end position="28"/>
    </location>
</feature>
<reference evidence="3" key="1">
    <citation type="submission" date="2024-06" db="EMBL/GenBank/DDBJ databases">
        <title>Hwangdonia haimaensis gen. nov., sp. nov., a member of the family Flavobacteriaceae isolated from the haima cold seep.</title>
        <authorList>
            <person name="Li J."/>
        </authorList>
    </citation>
    <scope>NUCLEOTIDE SEQUENCE [LARGE SCALE GENOMIC DNA]</scope>
    <source>
        <strain evidence="3">SCSIO 19198</strain>
    </source>
</reference>
<keyword evidence="3" id="KW-1185">Reference proteome</keyword>
<evidence type="ECO:0000313" key="3">
    <source>
        <dbReference type="Proteomes" id="UP001302486"/>
    </source>
</evidence>
<sequence>MQWKAHSTFFGARTCSGKPDRSDPEKVSCTKQQALSETKISQGVNRVGMSVGNAQNTVWIPVIRGMTIPKESLHQTARHYFIINNVLLTLIY</sequence>
<dbReference type="EMBL" id="CP136521">
    <property type="protein sequence ID" value="WOD44893.1"/>
    <property type="molecule type" value="Genomic_DNA"/>
</dbReference>
<protein>
    <submittedName>
        <fullName evidence="2">Uncharacterized protein</fullName>
    </submittedName>
</protein>
<proteinExistence type="predicted"/>
<dbReference type="RefSeq" id="WP_316984551.1">
    <property type="nucleotide sequence ID" value="NZ_CP136521.1"/>
</dbReference>
<evidence type="ECO:0000256" key="1">
    <source>
        <dbReference type="SAM" id="MobiDB-lite"/>
    </source>
</evidence>
<gene>
    <name evidence="2" type="ORF">RNZ46_06395</name>
</gene>
<feature type="region of interest" description="Disordered" evidence="1">
    <location>
        <begin position="1"/>
        <end position="32"/>
    </location>
</feature>
<evidence type="ECO:0000313" key="2">
    <source>
        <dbReference type="EMBL" id="WOD44893.1"/>
    </source>
</evidence>
<name>A0AA97HSI3_9FLAO</name>
<dbReference type="Proteomes" id="UP001302486">
    <property type="component" value="Chromosome"/>
</dbReference>
<dbReference type="KEGG" id="hws:RNZ46_06395"/>
<dbReference type="AlphaFoldDB" id="A0AA97HSI3"/>